<organism evidence="1 2">
    <name type="scientific">Paenibacillus pinisoli</name>
    <dbReference type="NCBI Taxonomy" id="1276110"/>
    <lineage>
        <taxon>Bacteria</taxon>
        <taxon>Bacillati</taxon>
        <taxon>Bacillota</taxon>
        <taxon>Bacilli</taxon>
        <taxon>Bacillales</taxon>
        <taxon>Paenibacillaceae</taxon>
        <taxon>Paenibacillus</taxon>
    </lineage>
</organism>
<dbReference type="GO" id="GO:0005829">
    <property type="term" value="C:cytosol"/>
    <property type="evidence" value="ECO:0007669"/>
    <property type="project" value="TreeGrafter"/>
</dbReference>
<dbReference type="InterPro" id="IPR023198">
    <property type="entry name" value="PGP-like_dom2"/>
</dbReference>
<dbReference type="SUPFAM" id="SSF56784">
    <property type="entry name" value="HAD-like"/>
    <property type="match status" value="1"/>
</dbReference>
<keyword evidence="1" id="KW-0378">Hydrolase</keyword>
<protein>
    <submittedName>
        <fullName evidence="1">HAD family hydrolase</fullName>
    </submittedName>
</protein>
<dbReference type="InterPro" id="IPR041492">
    <property type="entry name" value="HAD_2"/>
</dbReference>
<dbReference type="SFLD" id="SFLDG01135">
    <property type="entry name" value="C1.5.6:_HAD__Beta-PGM__Phospha"/>
    <property type="match status" value="1"/>
</dbReference>
<dbReference type="InterPro" id="IPR036412">
    <property type="entry name" value="HAD-like_sf"/>
</dbReference>
<gene>
    <name evidence="1" type="ORF">D3P09_21830</name>
</gene>
<dbReference type="Pfam" id="PF13419">
    <property type="entry name" value="HAD_2"/>
    <property type="match status" value="1"/>
</dbReference>
<dbReference type="EMBL" id="QXQB01000005">
    <property type="protein sequence ID" value="RJX37619.1"/>
    <property type="molecule type" value="Genomic_DNA"/>
</dbReference>
<proteinExistence type="predicted"/>
<dbReference type="InterPro" id="IPR050155">
    <property type="entry name" value="HAD-like_hydrolase_sf"/>
</dbReference>
<sequence length="212" mass="23579">MYQTFIFDVDGTLIDTEKAVLGSLQKMLMLDYGQHLETEQLTFVLGIPGADALPRFGIKDIDRANERWNEYMVDFAHTIHVFNGIKDLLAALNLEGVMTGIVTSKTTEELHADFVPHGLMGELHHVVCADDTARHKPHPEPLLKFLELSGADPAASLYIGDTIYDAQCARDAGIDFALALWGCGNPDTIEARYKLNSPIELLELINRRELAE</sequence>
<evidence type="ECO:0000313" key="2">
    <source>
        <dbReference type="Proteomes" id="UP000267798"/>
    </source>
</evidence>
<dbReference type="Gene3D" id="3.40.50.1000">
    <property type="entry name" value="HAD superfamily/HAD-like"/>
    <property type="match status" value="1"/>
</dbReference>
<dbReference type="InterPro" id="IPR023214">
    <property type="entry name" value="HAD_sf"/>
</dbReference>
<name>A0A3A6PHH1_9BACL</name>
<dbReference type="AlphaFoldDB" id="A0A3A6PHH1"/>
<dbReference type="OrthoDB" id="9807630at2"/>
<reference evidence="1 2" key="1">
    <citation type="submission" date="2018-09" db="EMBL/GenBank/DDBJ databases">
        <title>Paenibacillus aracenensis nov. sp. isolated from a cave in southern Spain.</title>
        <authorList>
            <person name="Jurado V."/>
            <person name="Gutierrez-Patricio S."/>
            <person name="Gonzalez-Pimentel J.L."/>
            <person name="Miller A.Z."/>
            <person name="Laiz L."/>
            <person name="Saiz-Jimenez C."/>
        </authorList>
    </citation>
    <scope>NUCLEOTIDE SEQUENCE [LARGE SCALE GENOMIC DNA]</scope>
    <source>
        <strain evidence="1 2">JCM 19203</strain>
    </source>
</reference>
<dbReference type="RefSeq" id="WP_120113544.1">
    <property type="nucleotide sequence ID" value="NZ_QXQB01000005.1"/>
</dbReference>
<dbReference type="PANTHER" id="PTHR43434:SF26">
    <property type="entry name" value="PYROPHOSPHATASE PPAX"/>
    <property type="match status" value="1"/>
</dbReference>
<dbReference type="GO" id="GO:0008967">
    <property type="term" value="F:phosphoglycolate phosphatase activity"/>
    <property type="evidence" value="ECO:0007669"/>
    <property type="project" value="TreeGrafter"/>
</dbReference>
<comment type="caution">
    <text evidence="1">The sequence shown here is derived from an EMBL/GenBank/DDBJ whole genome shotgun (WGS) entry which is preliminary data.</text>
</comment>
<dbReference type="GO" id="GO:0006281">
    <property type="term" value="P:DNA repair"/>
    <property type="evidence" value="ECO:0007669"/>
    <property type="project" value="TreeGrafter"/>
</dbReference>
<dbReference type="SFLD" id="SFLDS00003">
    <property type="entry name" value="Haloacid_Dehalogenase"/>
    <property type="match status" value="1"/>
</dbReference>
<dbReference type="PANTHER" id="PTHR43434">
    <property type="entry name" value="PHOSPHOGLYCOLATE PHOSPHATASE"/>
    <property type="match status" value="1"/>
</dbReference>
<dbReference type="NCBIfam" id="TIGR01549">
    <property type="entry name" value="HAD-SF-IA-v1"/>
    <property type="match status" value="1"/>
</dbReference>
<dbReference type="SFLD" id="SFLDG01129">
    <property type="entry name" value="C1.5:_HAD__Beta-PGM__Phosphata"/>
    <property type="match status" value="1"/>
</dbReference>
<dbReference type="InterPro" id="IPR006439">
    <property type="entry name" value="HAD-SF_hydro_IA"/>
</dbReference>
<dbReference type="Gene3D" id="1.10.150.240">
    <property type="entry name" value="Putative phosphatase, domain 2"/>
    <property type="match status" value="1"/>
</dbReference>
<accession>A0A3A6PHH1</accession>
<evidence type="ECO:0000313" key="1">
    <source>
        <dbReference type="EMBL" id="RJX37619.1"/>
    </source>
</evidence>
<keyword evidence="2" id="KW-1185">Reference proteome</keyword>
<dbReference type="Proteomes" id="UP000267798">
    <property type="component" value="Unassembled WGS sequence"/>
</dbReference>